<reference evidence="1" key="1">
    <citation type="submission" date="2022-03" db="EMBL/GenBank/DDBJ databases">
        <authorList>
            <person name="Lindestad O."/>
        </authorList>
    </citation>
    <scope>NUCLEOTIDE SEQUENCE</scope>
</reference>
<name>A0A8S4S9B7_9NEOP</name>
<proteinExistence type="predicted"/>
<comment type="caution">
    <text evidence="1">The sequence shown here is derived from an EMBL/GenBank/DDBJ whole genome shotgun (WGS) entry which is preliminary data.</text>
</comment>
<accession>A0A8S4S9B7</accession>
<gene>
    <name evidence="1" type="primary">jg26876</name>
    <name evidence="1" type="ORF">PAEG_LOCUS24163</name>
</gene>
<organism evidence="1 2">
    <name type="scientific">Pararge aegeria aegeria</name>
    <dbReference type="NCBI Taxonomy" id="348720"/>
    <lineage>
        <taxon>Eukaryota</taxon>
        <taxon>Metazoa</taxon>
        <taxon>Ecdysozoa</taxon>
        <taxon>Arthropoda</taxon>
        <taxon>Hexapoda</taxon>
        <taxon>Insecta</taxon>
        <taxon>Pterygota</taxon>
        <taxon>Neoptera</taxon>
        <taxon>Endopterygota</taxon>
        <taxon>Lepidoptera</taxon>
        <taxon>Glossata</taxon>
        <taxon>Ditrysia</taxon>
        <taxon>Papilionoidea</taxon>
        <taxon>Nymphalidae</taxon>
        <taxon>Satyrinae</taxon>
        <taxon>Satyrini</taxon>
        <taxon>Parargina</taxon>
        <taxon>Pararge</taxon>
    </lineage>
</organism>
<evidence type="ECO:0000313" key="2">
    <source>
        <dbReference type="Proteomes" id="UP000838756"/>
    </source>
</evidence>
<sequence>MEAGRAFQILAVRISNEDAKRFVRVRGISTTYIYMDLLVKISVVLFDVICPPKRWTDDNKRVAKAAGDWTKAAQDCGIWNSPEKTNAQQWTSIV</sequence>
<protein>
    <submittedName>
        <fullName evidence="1">Jg26876 protein</fullName>
    </submittedName>
</protein>
<dbReference type="OrthoDB" id="6260541at2759"/>
<keyword evidence="2" id="KW-1185">Reference proteome</keyword>
<evidence type="ECO:0000313" key="1">
    <source>
        <dbReference type="EMBL" id="CAH2262338.1"/>
    </source>
</evidence>
<dbReference type="Proteomes" id="UP000838756">
    <property type="component" value="Unassembled WGS sequence"/>
</dbReference>
<dbReference type="EMBL" id="CAKXAJ010026211">
    <property type="protein sequence ID" value="CAH2262338.1"/>
    <property type="molecule type" value="Genomic_DNA"/>
</dbReference>
<dbReference type="AlphaFoldDB" id="A0A8S4S9B7"/>